<dbReference type="PANTHER" id="PTHR30566:SF25">
    <property type="entry name" value="INNER MEMBRANE PROTEIN"/>
    <property type="match status" value="1"/>
</dbReference>
<dbReference type="Gene3D" id="2.30.30.60">
    <property type="match status" value="1"/>
</dbReference>
<dbReference type="InterPro" id="IPR010920">
    <property type="entry name" value="LSM_dom_sf"/>
</dbReference>
<proteinExistence type="predicted"/>
<evidence type="ECO:0000256" key="5">
    <source>
        <dbReference type="SAM" id="MobiDB-lite"/>
    </source>
</evidence>
<feature type="compositionally biased region" description="Basic and acidic residues" evidence="5">
    <location>
        <begin position="361"/>
        <end position="372"/>
    </location>
</feature>
<dbReference type="Proteomes" id="UP000586947">
    <property type="component" value="Unassembled WGS sequence"/>
</dbReference>
<protein>
    <submittedName>
        <fullName evidence="8">Putative membrane protein</fullName>
    </submittedName>
</protein>
<reference evidence="8 9" key="1">
    <citation type="submission" date="2020-08" db="EMBL/GenBank/DDBJ databases">
        <title>Sequencing the genomes of 1000 actinobacteria strains.</title>
        <authorList>
            <person name="Klenk H.-P."/>
        </authorList>
    </citation>
    <scope>NUCLEOTIDE SEQUENCE [LARGE SCALE GENOMIC DNA]</scope>
    <source>
        <strain evidence="8 9">DSM 103125</strain>
    </source>
</reference>
<evidence type="ECO:0000256" key="6">
    <source>
        <dbReference type="SAM" id="Phobius"/>
    </source>
</evidence>
<feature type="transmembrane region" description="Helical" evidence="6">
    <location>
        <begin position="6"/>
        <end position="28"/>
    </location>
</feature>
<dbReference type="EMBL" id="JACHDP010000001">
    <property type="protein sequence ID" value="MBB5480376.1"/>
    <property type="molecule type" value="Genomic_DNA"/>
</dbReference>
<keyword evidence="4 6" id="KW-0472">Membrane</keyword>
<gene>
    <name evidence="8" type="ORF">HNR20_004881</name>
</gene>
<evidence type="ECO:0000313" key="9">
    <source>
        <dbReference type="Proteomes" id="UP000586947"/>
    </source>
</evidence>
<keyword evidence="9" id="KW-1185">Reference proteome</keyword>
<dbReference type="Pfam" id="PF00924">
    <property type="entry name" value="MS_channel_2nd"/>
    <property type="match status" value="1"/>
</dbReference>
<dbReference type="InterPro" id="IPR006685">
    <property type="entry name" value="MscS_channel_2nd"/>
</dbReference>
<evidence type="ECO:0000256" key="1">
    <source>
        <dbReference type="ARBA" id="ARBA00004370"/>
    </source>
</evidence>
<dbReference type="Gene3D" id="1.10.287.1260">
    <property type="match status" value="1"/>
</dbReference>
<evidence type="ECO:0000256" key="2">
    <source>
        <dbReference type="ARBA" id="ARBA00022692"/>
    </source>
</evidence>
<dbReference type="PANTHER" id="PTHR30566">
    <property type="entry name" value="YNAI-RELATED MECHANOSENSITIVE ION CHANNEL"/>
    <property type="match status" value="1"/>
</dbReference>
<evidence type="ECO:0000256" key="3">
    <source>
        <dbReference type="ARBA" id="ARBA00022989"/>
    </source>
</evidence>
<name>A0A840VWJ8_9ACTN</name>
<dbReference type="GO" id="GO:0055085">
    <property type="term" value="P:transmembrane transport"/>
    <property type="evidence" value="ECO:0007669"/>
    <property type="project" value="InterPro"/>
</dbReference>
<feature type="transmembrane region" description="Helical" evidence="6">
    <location>
        <begin position="130"/>
        <end position="150"/>
    </location>
</feature>
<feature type="domain" description="Mechanosensitive ion channel MscS" evidence="7">
    <location>
        <begin position="178"/>
        <end position="244"/>
    </location>
</feature>
<feature type="transmembrane region" description="Helical" evidence="6">
    <location>
        <begin position="156"/>
        <end position="175"/>
    </location>
</feature>
<feature type="region of interest" description="Disordered" evidence="5">
    <location>
        <begin position="352"/>
        <end position="395"/>
    </location>
</feature>
<keyword evidence="2 6" id="KW-0812">Transmembrane</keyword>
<organism evidence="8 9">
    <name type="scientific">Micromonospora parathelypteridis</name>
    <dbReference type="NCBI Taxonomy" id="1839617"/>
    <lineage>
        <taxon>Bacteria</taxon>
        <taxon>Bacillati</taxon>
        <taxon>Actinomycetota</taxon>
        <taxon>Actinomycetes</taxon>
        <taxon>Micromonosporales</taxon>
        <taxon>Micromonosporaceae</taxon>
        <taxon>Micromonospora</taxon>
    </lineage>
</organism>
<dbReference type="InterPro" id="IPR023408">
    <property type="entry name" value="MscS_beta-dom_sf"/>
</dbReference>
<evidence type="ECO:0000313" key="8">
    <source>
        <dbReference type="EMBL" id="MBB5480376.1"/>
    </source>
</evidence>
<dbReference type="SUPFAM" id="SSF50182">
    <property type="entry name" value="Sm-like ribonucleoproteins"/>
    <property type="match status" value="1"/>
</dbReference>
<dbReference type="GO" id="GO:0016020">
    <property type="term" value="C:membrane"/>
    <property type="evidence" value="ECO:0007669"/>
    <property type="project" value="UniProtKB-SubCell"/>
</dbReference>
<keyword evidence="3 6" id="KW-1133">Transmembrane helix</keyword>
<feature type="transmembrane region" description="Helical" evidence="6">
    <location>
        <begin position="79"/>
        <end position="102"/>
    </location>
</feature>
<sequence length="395" mass="43715">MQSYLETAVAALVAAAVALFLVEVVHRLTRRFGRRSQLLTELTDHAHRPFQVAGTVLAVQFAVRFSTGYAVGESWRQQLLHLLVLAVIATTAWLVAALLVVVEDTALARFRVDVPDNRHARRVRTQVVMLRRLTIAVIVILTVGVMLMTFPSVRGIGAGVLTSAGLVGVVAALAAQSLLGNVFAGLQLAFSDAVRLDDVVVVEGEWGRIEELTLSYVVVQIWDDRRLILPTSYFTSKPFQNWTRTESAVLGTAEFDVDWAVPVQTMREELRRLVEGTELWDGRVCVLQVTDATGGMVRMRALVSAADAGSLWDLRCLVREHLVAWIRDNRPTAMPRMRTELGDANSDLPWQWVQPRRPARRANDTEAPDDARVFGGSDDGDARSEAFVGPEETRP</sequence>
<evidence type="ECO:0000256" key="4">
    <source>
        <dbReference type="ARBA" id="ARBA00023136"/>
    </source>
</evidence>
<comment type="subcellular location">
    <subcellularLocation>
        <location evidence="1">Membrane</location>
    </subcellularLocation>
</comment>
<evidence type="ECO:0000259" key="7">
    <source>
        <dbReference type="Pfam" id="PF00924"/>
    </source>
</evidence>
<dbReference type="AlphaFoldDB" id="A0A840VWJ8"/>
<accession>A0A840VWJ8</accession>
<comment type="caution">
    <text evidence="8">The sequence shown here is derived from an EMBL/GenBank/DDBJ whole genome shotgun (WGS) entry which is preliminary data.</text>
</comment>
<dbReference type="RefSeq" id="WP_184184277.1">
    <property type="nucleotide sequence ID" value="NZ_JACHDP010000001.1"/>
</dbReference>